<evidence type="ECO:0000259" key="5">
    <source>
        <dbReference type="Pfam" id="PF20465"/>
    </source>
</evidence>
<keyword evidence="8" id="KW-1185">Reference proteome</keyword>
<proteinExistence type="predicted"/>
<evidence type="ECO:0000256" key="3">
    <source>
        <dbReference type="ARBA" id="ARBA00022679"/>
    </source>
</evidence>
<dbReference type="InterPro" id="IPR002052">
    <property type="entry name" value="DNA_methylase_N6_adenine_CS"/>
</dbReference>
<dbReference type="PANTHER" id="PTHR33841">
    <property type="entry name" value="DNA METHYLTRANSFERASE YEEA-RELATED"/>
    <property type="match status" value="1"/>
</dbReference>
<dbReference type="PANTHER" id="PTHR33841:SF1">
    <property type="entry name" value="DNA METHYLTRANSFERASE A"/>
    <property type="match status" value="1"/>
</dbReference>
<dbReference type="InterPro" id="IPR029063">
    <property type="entry name" value="SAM-dependent_MTases_sf"/>
</dbReference>
<evidence type="ECO:0000256" key="2">
    <source>
        <dbReference type="ARBA" id="ARBA00022603"/>
    </source>
</evidence>
<comment type="catalytic activity">
    <reaction evidence="4">
        <text>a 2'-deoxyadenosine in DNA + S-adenosyl-L-methionine = an N(6)-methyl-2'-deoxyadenosine in DNA + S-adenosyl-L-homocysteine + H(+)</text>
        <dbReference type="Rhea" id="RHEA:15197"/>
        <dbReference type="Rhea" id="RHEA-COMP:12418"/>
        <dbReference type="Rhea" id="RHEA-COMP:12419"/>
        <dbReference type="ChEBI" id="CHEBI:15378"/>
        <dbReference type="ChEBI" id="CHEBI:57856"/>
        <dbReference type="ChEBI" id="CHEBI:59789"/>
        <dbReference type="ChEBI" id="CHEBI:90615"/>
        <dbReference type="ChEBI" id="CHEBI:90616"/>
        <dbReference type="EC" id="2.1.1.72"/>
    </reaction>
</comment>
<evidence type="ECO:0000259" key="6">
    <source>
        <dbReference type="Pfam" id="PF20473"/>
    </source>
</evidence>
<gene>
    <name evidence="7" type="ORF">Tharo_0423</name>
</gene>
<dbReference type="RefSeq" id="WP_107219799.1">
    <property type="nucleotide sequence ID" value="NZ_CP028339.1"/>
</dbReference>
<protein>
    <recommendedName>
        <fullName evidence="1">site-specific DNA-methyltransferase (adenine-specific)</fullName>
        <ecNumber evidence="1">2.1.1.72</ecNumber>
    </recommendedName>
</protein>
<dbReference type="EC" id="2.1.1.72" evidence="1"/>
<dbReference type="GO" id="GO:0009007">
    <property type="term" value="F:site-specific DNA-methyltransferase (adenine-specific) activity"/>
    <property type="evidence" value="ECO:0007669"/>
    <property type="project" value="UniProtKB-EC"/>
</dbReference>
<dbReference type="GO" id="GO:0003676">
    <property type="term" value="F:nucleic acid binding"/>
    <property type="evidence" value="ECO:0007669"/>
    <property type="project" value="InterPro"/>
</dbReference>
<dbReference type="InterPro" id="IPR046816">
    <property type="entry name" value="MmeI_Mtase"/>
</dbReference>
<dbReference type="OrthoDB" id="9784823at2"/>
<feature type="domain" description="MmeI-like helicase spacer" evidence="5">
    <location>
        <begin position="179"/>
        <end position="248"/>
    </location>
</feature>
<dbReference type="AlphaFoldDB" id="A0A2R4BJG5"/>
<dbReference type="Pfam" id="PF20465">
    <property type="entry name" value="MmeI_hel"/>
    <property type="match status" value="1"/>
</dbReference>
<dbReference type="REBASE" id="244587">
    <property type="entry name" value="TarK172ORF423P"/>
</dbReference>
<dbReference type="Proteomes" id="UP000241885">
    <property type="component" value="Chromosome"/>
</dbReference>
<dbReference type="EMBL" id="CP028339">
    <property type="protein sequence ID" value="AVR87373.1"/>
    <property type="molecule type" value="Genomic_DNA"/>
</dbReference>
<keyword evidence="2 7" id="KW-0489">Methyltransferase</keyword>
<dbReference type="InterPro" id="IPR050953">
    <property type="entry name" value="N4_N6_ade-DNA_methylase"/>
</dbReference>
<dbReference type="Gene3D" id="3.40.50.150">
    <property type="entry name" value="Vaccinia Virus protein VP39"/>
    <property type="match status" value="1"/>
</dbReference>
<keyword evidence="3" id="KW-0808">Transferase</keyword>
<organism evidence="7 8">
    <name type="scientific">Thauera aromatica K172</name>
    <dbReference type="NCBI Taxonomy" id="44139"/>
    <lineage>
        <taxon>Bacteria</taxon>
        <taxon>Pseudomonadati</taxon>
        <taxon>Pseudomonadota</taxon>
        <taxon>Betaproteobacteria</taxon>
        <taxon>Rhodocyclales</taxon>
        <taxon>Zoogloeaceae</taxon>
        <taxon>Thauera</taxon>
    </lineage>
</organism>
<dbReference type="SUPFAM" id="SSF53335">
    <property type="entry name" value="S-adenosyl-L-methionine-dependent methyltransferases"/>
    <property type="match status" value="1"/>
</dbReference>
<evidence type="ECO:0000313" key="8">
    <source>
        <dbReference type="Proteomes" id="UP000241885"/>
    </source>
</evidence>
<dbReference type="PRINTS" id="PR00507">
    <property type="entry name" value="N12N6MTFRASE"/>
</dbReference>
<sequence>MTPVQFVTKWKNNPLSERAGSQAFFLDLCSMLGVDPPNNPDSYCFERGATRTGAGHGWADVWKRSHFGWENKGPGGDLSGALRQLMTYALALDNPPLLVVSNRDITQIHTHFTGTPSETYTIRLEDIGTPENQQRLRWLFTEPERFRPGRTVLDITTDAAGRFADIAKSMTERRHDPAKVAHFLIQCLFCMFSEDIGLLPKKLFEHVITKRQGDPAKLAVSMAEMFQAMRTGGDFLLEDIAYFNGGLFEHAEVLELVPGEIEALLAASRMDWSAIEPSILGTLFERGLDPKIRAPLGANYTDPGTIMKLVRPVVVEPLEREWEAAKARIAPLVEKYHAGGKGSQKAGQEAQALFLGYVERLKDFRVLDPACGSGNFLYLALRALKDLEHRANLDAEALGLHRQLTIETSPDNVRGIEINAYAAELARVTVWIGEIQWMLKHGYDCRRNPILARLDHIENRDALLNEDGSEAAWPAVDAIVGNPPFLGDKRMRSELGAETTARIRSCYGGRVPGGADLVLYWFEKARAQIEAKRCEAVGLVATNSIRGGANRKVLDRIAQSTRIFEAWSDEPWVNDGAAVRVSLMCFGNRDGAKLDGIPVNGIHADLTAFGQQGTGDTSSSLTNAKALKENAGAAYLGIQKTGPFDIPGELARQWLRLPNPHGRSNSEVVKPWFNGLDITRRNRDFWIIDYGVDMKQDEAALYEAPFGYAKEHVQPTRVGKREARTNEQWWIFQWARPKMRAAVREIPRFIVTPEVSKHRVFAWVRHPIVPDKNLTVIARQDDTTFGILHSRFHELWALGLCTWMGAGNDPRYTPTTTFETFPFPAGMTPADTAAGAPEGPLAEAIATAARRLNELRENWLNPAEWVERVPEAVPGFPDRIVAKPGHEAELKKRTLTNLYNQRPAWLDHAHKTLDAAVAAAYGWTDYTPEMADDEILRRLLALNHARASGQN</sequence>
<feature type="domain" description="MmeI-like DNA-methyltransferase" evidence="6">
    <location>
        <begin position="354"/>
        <end position="585"/>
    </location>
</feature>
<evidence type="ECO:0000313" key="7">
    <source>
        <dbReference type="EMBL" id="AVR87373.1"/>
    </source>
</evidence>
<evidence type="ECO:0000256" key="1">
    <source>
        <dbReference type="ARBA" id="ARBA00011900"/>
    </source>
</evidence>
<dbReference type="InterPro" id="IPR046819">
    <property type="entry name" value="MmeI_hel"/>
</dbReference>
<dbReference type="GO" id="GO:0032259">
    <property type="term" value="P:methylation"/>
    <property type="evidence" value="ECO:0007669"/>
    <property type="project" value="UniProtKB-KW"/>
</dbReference>
<reference evidence="7 8" key="1">
    <citation type="submission" date="2018-03" db="EMBL/GenBank/DDBJ databases">
        <title>Complete genome sequence of Thauera aromatica, a model organism for studying aromatic compound degradation under denitrifying conditions.</title>
        <authorList>
            <person name="Lo H.-Y."/>
            <person name="Goris T."/>
            <person name="Boll M."/>
            <person name="Mueller J.A."/>
        </authorList>
    </citation>
    <scope>NUCLEOTIDE SEQUENCE [LARGE SCALE GENOMIC DNA]</scope>
    <source>
        <strain evidence="7 8">K172</strain>
    </source>
</reference>
<name>A0A2R4BJG5_THAAR</name>
<accession>A0A2R4BJG5</accession>
<evidence type="ECO:0000256" key="4">
    <source>
        <dbReference type="ARBA" id="ARBA00047942"/>
    </source>
</evidence>
<dbReference type="Pfam" id="PF20473">
    <property type="entry name" value="MmeI_Mtase"/>
    <property type="match status" value="1"/>
</dbReference>
<dbReference type="PROSITE" id="PS00092">
    <property type="entry name" value="N6_MTASE"/>
    <property type="match status" value="1"/>
</dbReference>
<dbReference type="KEGG" id="tak:Tharo_0423"/>